<keyword evidence="1" id="KW-0732">Signal</keyword>
<proteinExistence type="predicted"/>
<dbReference type="PROSITE" id="PS51257">
    <property type="entry name" value="PROKAR_LIPOPROTEIN"/>
    <property type="match status" value="1"/>
</dbReference>
<reference evidence="2 3" key="1">
    <citation type="submission" date="2019-02" db="EMBL/GenBank/DDBJ databases">
        <title>Prokaryotic population dynamics and viral predation in marine succession experiment using metagenomics: the confinement effect.</title>
        <authorList>
            <person name="Haro-Moreno J.M."/>
            <person name="Rodriguez-Valera F."/>
            <person name="Lopez-Perez M."/>
        </authorList>
    </citation>
    <scope>NUCLEOTIDE SEQUENCE [LARGE SCALE GENOMIC DNA]</scope>
    <source>
        <strain evidence="2">MED-G170</strain>
    </source>
</reference>
<evidence type="ECO:0000256" key="1">
    <source>
        <dbReference type="SAM" id="SignalP"/>
    </source>
</evidence>
<organism evidence="2 3">
    <name type="scientific">SAR92 clade bacterium</name>
    <dbReference type="NCBI Taxonomy" id="2315479"/>
    <lineage>
        <taxon>Bacteria</taxon>
        <taxon>Pseudomonadati</taxon>
        <taxon>Pseudomonadota</taxon>
        <taxon>Gammaproteobacteria</taxon>
        <taxon>Cellvibrionales</taxon>
        <taxon>Porticoccaceae</taxon>
        <taxon>SAR92 clade</taxon>
    </lineage>
</organism>
<evidence type="ECO:0000313" key="2">
    <source>
        <dbReference type="EMBL" id="RZO19536.1"/>
    </source>
</evidence>
<accession>A0A520ME83</accession>
<dbReference type="EMBL" id="SHBP01000010">
    <property type="protein sequence ID" value="RZO19536.1"/>
    <property type="molecule type" value="Genomic_DNA"/>
</dbReference>
<comment type="caution">
    <text evidence="2">The sequence shown here is derived from an EMBL/GenBank/DDBJ whole genome shotgun (WGS) entry which is preliminary data.</text>
</comment>
<evidence type="ECO:0000313" key="3">
    <source>
        <dbReference type="Proteomes" id="UP000315889"/>
    </source>
</evidence>
<dbReference type="AlphaFoldDB" id="A0A520ME83"/>
<dbReference type="Proteomes" id="UP000315889">
    <property type="component" value="Unassembled WGS sequence"/>
</dbReference>
<sequence length="177" mass="20287">MNLFRVLIVSLLTASCSAVVCIDSYIEREPVPVKDEWVFTVTFLDKGSQKYTLKCEKYYDSMCAARGNSWRVREVGKSTSNRRSYFDIEGTELKLELPTCSEIIKSKEKLSMSDISIVWNIDGIEQTEYGSKWLGKRYRYVSTDDGMHSFKRGGYKEAPLEIVKFAFSLDLNDAPIN</sequence>
<gene>
    <name evidence="2" type="ORF">EVB03_07395</name>
</gene>
<protein>
    <recommendedName>
        <fullName evidence="4">Lipoprotein</fullName>
    </recommendedName>
</protein>
<feature type="chain" id="PRO_5022012692" description="Lipoprotein" evidence="1">
    <location>
        <begin position="19"/>
        <end position="177"/>
    </location>
</feature>
<name>A0A520ME83_9GAMM</name>
<evidence type="ECO:0008006" key="4">
    <source>
        <dbReference type="Google" id="ProtNLM"/>
    </source>
</evidence>
<feature type="signal peptide" evidence="1">
    <location>
        <begin position="1"/>
        <end position="18"/>
    </location>
</feature>